<dbReference type="PANTHER" id="PTHR35304">
    <property type="entry name" value="OS05G0120300 PROTEIN-RELATED"/>
    <property type="match status" value="1"/>
</dbReference>
<reference evidence="2" key="1">
    <citation type="journal article" date="2022" name="Cell">
        <title>Repeat-based holocentromeres influence genome architecture and karyotype evolution.</title>
        <authorList>
            <person name="Hofstatter P.G."/>
            <person name="Thangavel G."/>
            <person name="Lux T."/>
            <person name="Neumann P."/>
            <person name="Vondrak T."/>
            <person name="Novak P."/>
            <person name="Zhang M."/>
            <person name="Costa L."/>
            <person name="Castellani M."/>
            <person name="Scott A."/>
            <person name="Toegelov H."/>
            <person name="Fuchs J."/>
            <person name="Mata-Sucre Y."/>
            <person name="Dias Y."/>
            <person name="Vanzela A.L.L."/>
            <person name="Huettel B."/>
            <person name="Almeida C.C.S."/>
            <person name="Simkova H."/>
            <person name="Souza G."/>
            <person name="Pedrosa-Harand A."/>
            <person name="Macas J."/>
            <person name="Mayer K.F.X."/>
            <person name="Houben A."/>
            <person name="Marques A."/>
        </authorList>
    </citation>
    <scope>NUCLEOTIDE SEQUENCE</scope>
    <source>
        <strain evidence="2">RhyBre1mFocal</strain>
    </source>
</reference>
<proteinExistence type="predicted"/>
<dbReference type="EMBL" id="JAMQYH010000004">
    <property type="protein sequence ID" value="KAJ1690323.1"/>
    <property type="molecule type" value="Genomic_DNA"/>
</dbReference>
<name>A0A9Q0CAK4_9POAL</name>
<dbReference type="OrthoDB" id="749576at2759"/>
<evidence type="ECO:0000313" key="3">
    <source>
        <dbReference type="Proteomes" id="UP001151287"/>
    </source>
</evidence>
<protein>
    <submittedName>
        <fullName evidence="2">Uncharacterized protein</fullName>
    </submittedName>
</protein>
<feature type="region of interest" description="Disordered" evidence="1">
    <location>
        <begin position="46"/>
        <end position="66"/>
    </location>
</feature>
<sequence length="177" mass="20372">MASSCKAAACCIEAREPVRATYMNLYRWPESDAEFVRSLAVKKVHPHEGHHQLGTHYSRNEKRKHGPNPVVVDSYSCRQIYLRSYTFSKKETVPEKTVKCFGRVRDKMALFPFLQQSDENFDCRSSKSVSSKEVKKRKKKRKGCVTAKNVREATCNVVWLIFHRLLTCAASVDVVDR</sequence>
<evidence type="ECO:0000313" key="2">
    <source>
        <dbReference type="EMBL" id="KAJ1690323.1"/>
    </source>
</evidence>
<dbReference type="AlphaFoldDB" id="A0A9Q0CAK4"/>
<organism evidence="2 3">
    <name type="scientific">Rhynchospora breviuscula</name>
    <dbReference type="NCBI Taxonomy" id="2022672"/>
    <lineage>
        <taxon>Eukaryota</taxon>
        <taxon>Viridiplantae</taxon>
        <taxon>Streptophyta</taxon>
        <taxon>Embryophyta</taxon>
        <taxon>Tracheophyta</taxon>
        <taxon>Spermatophyta</taxon>
        <taxon>Magnoliopsida</taxon>
        <taxon>Liliopsida</taxon>
        <taxon>Poales</taxon>
        <taxon>Cyperaceae</taxon>
        <taxon>Cyperoideae</taxon>
        <taxon>Rhynchosporeae</taxon>
        <taxon>Rhynchospora</taxon>
    </lineage>
</organism>
<gene>
    <name evidence="2" type="ORF">LUZ63_014478</name>
</gene>
<keyword evidence="3" id="KW-1185">Reference proteome</keyword>
<comment type="caution">
    <text evidence="2">The sequence shown here is derived from an EMBL/GenBank/DDBJ whole genome shotgun (WGS) entry which is preliminary data.</text>
</comment>
<dbReference type="Proteomes" id="UP001151287">
    <property type="component" value="Unassembled WGS sequence"/>
</dbReference>
<dbReference type="PANTHER" id="PTHR35304:SF1">
    <property type="entry name" value="OS05G0120300 PROTEIN"/>
    <property type="match status" value="1"/>
</dbReference>
<evidence type="ECO:0000256" key="1">
    <source>
        <dbReference type="SAM" id="MobiDB-lite"/>
    </source>
</evidence>
<accession>A0A9Q0CAK4</accession>